<organism evidence="2 3">
    <name type="scientific">Papaver nudicaule</name>
    <name type="common">Iceland poppy</name>
    <dbReference type="NCBI Taxonomy" id="74823"/>
    <lineage>
        <taxon>Eukaryota</taxon>
        <taxon>Viridiplantae</taxon>
        <taxon>Streptophyta</taxon>
        <taxon>Embryophyta</taxon>
        <taxon>Tracheophyta</taxon>
        <taxon>Spermatophyta</taxon>
        <taxon>Magnoliopsida</taxon>
        <taxon>Ranunculales</taxon>
        <taxon>Papaveraceae</taxon>
        <taxon>Papaveroideae</taxon>
        <taxon>Papaver</taxon>
    </lineage>
</organism>
<reference evidence="2" key="1">
    <citation type="submission" date="2022-03" db="EMBL/GenBank/DDBJ databases">
        <title>A functionally conserved STORR gene fusion in Papaver species that diverged 16.8 million years ago.</title>
        <authorList>
            <person name="Catania T."/>
        </authorList>
    </citation>
    <scope>NUCLEOTIDE SEQUENCE</scope>
    <source>
        <strain evidence="2">S-191538</strain>
    </source>
</reference>
<comment type="caution">
    <text evidence="2">The sequence shown here is derived from an EMBL/GenBank/DDBJ whole genome shotgun (WGS) entry which is preliminary data.</text>
</comment>
<protein>
    <submittedName>
        <fullName evidence="2">Uncharacterized protein</fullName>
    </submittedName>
</protein>
<evidence type="ECO:0000256" key="1">
    <source>
        <dbReference type="SAM" id="Coils"/>
    </source>
</evidence>
<dbReference type="Proteomes" id="UP001177140">
    <property type="component" value="Unassembled WGS sequence"/>
</dbReference>
<sequence>LVNGDIICFQKAHLVQMNCRYPDIPSFLGYILGLQELQEAKSKVITIKAELMEAEANVAALEAMMNPLSL</sequence>
<dbReference type="EMBL" id="JAJJMA010047538">
    <property type="protein sequence ID" value="MCL7025645.1"/>
    <property type="molecule type" value="Genomic_DNA"/>
</dbReference>
<dbReference type="AlphaFoldDB" id="A0AA41RYU9"/>
<gene>
    <name evidence="2" type="ORF">MKW94_020364</name>
</gene>
<feature type="non-terminal residue" evidence="2">
    <location>
        <position position="1"/>
    </location>
</feature>
<evidence type="ECO:0000313" key="3">
    <source>
        <dbReference type="Proteomes" id="UP001177140"/>
    </source>
</evidence>
<name>A0AA41RYU9_PAPNU</name>
<evidence type="ECO:0000313" key="2">
    <source>
        <dbReference type="EMBL" id="MCL7025645.1"/>
    </source>
</evidence>
<keyword evidence="3" id="KW-1185">Reference proteome</keyword>
<keyword evidence="1" id="KW-0175">Coiled coil</keyword>
<accession>A0AA41RYU9</accession>
<feature type="coiled-coil region" evidence="1">
    <location>
        <begin position="37"/>
        <end position="64"/>
    </location>
</feature>
<dbReference type="Gene3D" id="3.10.20.90">
    <property type="entry name" value="Phosphatidylinositol 3-kinase Catalytic Subunit, Chain A, domain 1"/>
    <property type="match status" value="1"/>
</dbReference>
<proteinExistence type="predicted"/>